<dbReference type="InterPro" id="IPR010982">
    <property type="entry name" value="Lambda_DNA-bd_dom_sf"/>
</dbReference>
<evidence type="ECO:0000313" key="4">
    <source>
        <dbReference type="Proteomes" id="UP000283295"/>
    </source>
</evidence>
<dbReference type="EMBL" id="QRVK01000001">
    <property type="protein sequence ID" value="RGS44297.1"/>
    <property type="molecule type" value="Genomic_DNA"/>
</dbReference>
<dbReference type="InterPro" id="IPR001387">
    <property type="entry name" value="Cro/C1-type_HTH"/>
</dbReference>
<dbReference type="OrthoDB" id="2187867at2"/>
<dbReference type="GO" id="GO:0003677">
    <property type="term" value="F:DNA binding"/>
    <property type="evidence" value="ECO:0007669"/>
    <property type="project" value="UniProtKB-KW"/>
</dbReference>
<dbReference type="SMART" id="SM00530">
    <property type="entry name" value="HTH_XRE"/>
    <property type="match status" value="1"/>
</dbReference>
<dbReference type="PANTHER" id="PTHR46558:SF4">
    <property type="entry name" value="DNA-BIDING PHAGE PROTEIN"/>
    <property type="match status" value="1"/>
</dbReference>
<protein>
    <submittedName>
        <fullName evidence="3">XRE family transcriptional regulator</fullName>
    </submittedName>
</protein>
<evidence type="ECO:0000259" key="2">
    <source>
        <dbReference type="PROSITE" id="PS50943"/>
    </source>
</evidence>
<comment type="caution">
    <text evidence="3">The sequence shown here is derived from an EMBL/GenBank/DDBJ whole genome shotgun (WGS) entry which is preliminary data.</text>
</comment>
<dbReference type="PROSITE" id="PS50943">
    <property type="entry name" value="HTH_CROC1"/>
    <property type="match status" value="1"/>
</dbReference>
<proteinExistence type="predicted"/>
<sequence length="108" mass="12309">MNREEKVNSMIIGQRIKYARKSMNLTQEELGRLMCTDGKYISRLESGKSLPSLKRLVQLSRALKCTCDYFLWDMDVPETGSEDVDIEFDVNNAVDVMLSVYDSISSGM</sequence>
<reference evidence="3 4" key="1">
    <citation type="submission" date="2018-08" db="EMBL/GenBank/DDBJ databases">
        <title>A genome reference for cultivated species of the human gut microbiota.</title>
        <authorList>
            <person name="Zou Y."/>
            <person name="Xue W."/>
            <person name="Luo G."/>
        </authorList>
    </citation>
    <scope>NUCLEOTIDE SEQUENCE [LARGE SCALE GENOMIC DNA]</scope>
    <source>
        <strain evidence="3 4">AF22-21</strain>
    </source>
</reference>
<name>A0A3R5WTH4_9FIRM</name>
<dbReference type="Proteomes" id="UP000283295">
    <property type="component" value="Unassembled WGS sequence"/>
</dbReference>
<dbReference type="PANTHER" id="PTHR46558">
    <property type="entry name" value="TRACRIPTIONAL REGULATORY PROTEIN-RELATED-RELATED"/>
    <property type="match status" value="1"/>
</dbReference>
<feature type="domain" description="HTH cro/C1-type" evidence="2">
    <location>
        <begin position="16"/>
        <end position="70"/>
    </location>
</feature>
<dbReference type="AlphaFoldDB" id="A0A3R5WTH4"/>
<evidence type="ECO:0000256" key="1">
    <source>
        <dbReference type="ARBA" id="ARBA00023125"/>
    </source>
</evidence>
<dbReference type="SUPFAM" id="SSF47413">
    <property type="entry name" value="lambda repressor-like DNA-binding domains"/>
    <property type="match status" value="1"/>
</dbReference>
<organism evidence="3 4">
    <name type="scientific">Coprococcus eutactus</name>
    <dbReference type="NCBI Taxonomy" id="33043"/>
    <lineage>
        <taxon>Bacteria</taxon>
        <taxon>Bacillati</taxon>
        <taxon>Bacillota</taxon>
        <taxon>Clostridia</taxon>
        <taxon>Lachnospirales</taxon>
        <taxon>Lachnospiraceae</taxon>
        <taxon>Coprococcus</taxon>
    </lineage>
</organism>
<evidence type="ECO:0000313" key="3">
    <source>
        <dbReference type="EMBL" id="RGS44297.1"/>
    </source>
</evidence>
<gene>
    <name evidence="3" type="ORF">DWX94_00400</name>
</gene>
<dbReference type="Pfam" id="PF01381">
    <property type="entry name" value="HTH_3"/>
    <property type="match status" value="1"/>
</dbReference>
<accession>A0A3R5WTH4</accession>
<dbReference type="CDD" id="cd00093">
    <property type="entry name" value="HTH_XRE"/>
    <property type="match status" value="1"/>
</dbReference>
<keyword evidence="1" id="KW-0238">DNA-binding</keyword>
<dbReference type="Gene3D" id="1.10.260.40">
    <property type="entry name" value="lambda repressor-like DNA-binding domains"/>
    <property type="match status" value="1"/>
</dbReference>